<dbReference type="Proteomes" id="UP000287651">
    <property type="component" value="Unassembled WGS sequence"/>
</dbReference>
<evidence type="ECO:0000313" key="3">
    <source>
        <dbReference type="Proteomes" id="UP000287651"/>
    </source>
</evidence>
<gene>
    <name evidence="2" type="ORF">B296_00049805</name>
</gene>
<accession>A0A426YBH4</accession>
<proteinExistence type="predicted"/>
<organism evidence="2 3">
    <name type="scientific">Ensete ventricosum</name>
    <name type="common">Abyssinian banana</name>
    <name type="synonym">Musa ensete</name>
    <dbReference type="NCBI Taxonomy" id="4639"/>
    <lineage>
        <taxon>Eukaryota</taxon>
        <taxon>Viridiplantae</taxon>
        <taxon>Streptophyta</taxon>
        <taxon>Embryophyta</taxon>
        <taxon>Tracheophyta</taxon>
        <taxon>Spermatophyta</taxon>
        <taxon>Magnoliopsida</taxon>
        <taxon>Liliopsida</taxon>
        <taxon>Zingiberales</taxon>
        <taxon>Musaceae</taxon>
        <taxon>Ensete</taxon>
    </lineage>
</organism>
<evidence type="ECO:0000313" key="2">
    <source>
        <dbReference type="EMBL" id="RRT49057.1"/>
    </source>
</evidence>
<feature type="region of interest" description="Disordered" evidence="1">
    <location>
        <begin position="1"/>
        <end position="56"/>
    </location>
</feature>
<name>A0A426YBH4_ENSVE</name>
<dbReference type="AlphaFoldDB" id="A0A426YBH4"/>
<feature type="non-terminal residue" evidence="2">
    <location>
        <position position="56"/>
    </location>
</feature>
<reference evidence="2 3" key="1">
    <citation type="journal article" date="2014" name="Agronomy (Basel)">
        <title>A Draft Genome Sequence for Ensete ventricosum, the Drought-Tolerant Tree Against Hunger.</title>
        <authorList>
            <person name="Harrison J."/>
            <person name="Moore K.A."/>
            <person name="Paszkiewicz K."/>
            <person name="Jones T."/>
            <person name="Grant M."/>
            <person name="Ambacheew D."/>
            <person name="Muzemil S."/>
            <person name="Studholme D.J."/>
        </authorList>
    </citation>
    <scope>NUCLEOTIDE SEQUENCE [LARGE SCALE GENOMIC DNA]</scope>
</reference>
<evidence type="ECO:0000256" key="1">
    <source>
        <dbReference type="SAM" id="MobiDB-lite"/>
    </source>
</evidence>
<dbReference type="EMBL" id="AMZH03013566">
    <property type="protein sequence ID" value="RRT49057.1"/>
    <property type="molecule type" value="Genomic_DNA"/>
</dbReference>
<comment type="caution">
    <text evidence="2">The sequence shown here is derived from an EMBL/GenBank/DDBJ whole genome shotgun (WGS) entry which is preliminary data.</text>
</comment>
<protein>
    <submittedName>
        <fullName evidence="2">Uncharacterized protein</fullName>
    </submittedName>
</protein>
<sequence>MISRNTAKGALGTKHVGGSTPQQRSRDSHSRIVQGIASRGAEIGPPNISSPMLDID</sequence>